<dbReference type="Gene3D" id="3.40.50.2020">
    <property type="match status" value="1"/>
</dbReference>
<dbReference type="SUPFAM" id="SSF53271">
    <property type="entry name" value="PRTase-like"/>
    <property type="match status" value="1"/>
</dbReference>
<dbReference type="PANTHER" id="PTHR47505">
    <property type="entry name" value="DNA UTILIZATION PROTEIN YHGH"/>
    <property type="match status" value="1"/>
</dbReference>
<proteinExistence type="inferred from homology"/>
<dbReference type="AlphaFoldDB" id="C9Y7S6"/>
<dbReference type="CDD" id="cd06223">
    <property type="entry name" value="PRTases_typeI"/>
    <property type="match status" value="1"/>
</dbReference>
<gene>
    <name evidence="2" type="ORF">Csp_A01770</name>
</gene>
<organism evidence="2">
    <name type="scientific">Curvibacter symbiont subsp. Hydra magnipapillata</name>
    <dbReference type="NCBI Taxonomy" id="667019"/>
    <lineage>
        <taxon>Bacteria</taxon>
        <taxon>Pseudomonadati</taxon>
        <taxon>Pseudomonadota</taxon>
        <taxon>Betaproteobacteria</taxon>
        <taxon>Burkholderiales</taxon>
        <taxon>Comamonadaceae</taxon>
        <taxon>Curvibacter</taxon>
    </lineage>
</organism>
<dbReference type="InterPro" id="IPR029057">
    <property type="entry name" value="PRTase-like"/>
</dbReference>
<dbReference type="PANTHER" id="PTHR47505:SF1">
    <property type="entry name" value="DNA UTILIZATION PROTEIN YHGH"/>
    <property type="match status" value="1"/>
</dbReference>
<evidence type="ECO:0000313" key="2">
    <source>
        <dbReference type="EMBL" id="CBA27337.1"/>
    </source>
</evidence>
<dbReference type="InterPro" id="IPR051910">
    <property type="entry name" value="ComF/GntX_DNA_util-trans"/>
</dbReference>
<accession>C9Y7S6</accession>
<protein>
    <recommendedName>
        <fullName evidence="3">Phosphoribosyltransferase</fullName>
    </recommendedName>
</protein>
<evidence type="ECO:0000256" key="1">
    <source>
        <dbReference type="ARBA" id="ARBA00008007"/>
    </source>
</evidence>
<comment type="similarity">
    <text evidence="1">Belongs to the ComF/GntX family.</text>
</comment>
<evidence type="ECO:0008006" key="3">
    <source>
        <dbReference type="Google" id="ProtNLM"/>
    </source>
</evidence>
<dbReference type="EMBL" id="FN543104">
    <property type="protein sequence ID" value="CBA27337.1"/>
    <property type="molecule type" value="Genomic_DNA"/>
</dbReference>
<dbReference type="InterPro" id="IPR000836">
    <property type="entry name" value="PRTase_dom"/>
</dbReference>
<reference evidence="2" key="1">
    <citation type="journal article" date="2010" name="Nature">
        <title>The dynamic genome of Hydra.</title>
        <authorList>
            <person name="Chapman J.A."/>
            <person name="Kirkness E.F."/>
            <person name="Simakov O."/>
            <person name="Hampson S.E."/>
            <person name="Mitros T."/>
            <person name="Weinmaier T."/>
            <person name="Rattei T."/>
            <person name="Balasubramanian P.G."/>
            <person name="Borman J."/>
            <person name="Busam D."/>
            <person name="Disbennett K."/>
            <person name="Pfannkoch C."/>
            <person name="Sumin N."/>
            <person name="Sutton G."/>
            <person name="Viswanathan L."/>
            <person name="Walenz B."/>
            <person name="Goodstein D.M."/>
            <person name="Hellsten U."/>
            <person name="Kawashima T."/>
            <person name="Prochnik S.E."/>
            <person name="Putnam N.H."/>
            <person name="Shu S."/>
            <person name="Blumberg B."/>
            <person name="Dana C.E."/>
            <person name="Gee L."/>
            <person name="Kibler D.F."/>
            <person name="Law L."/>
            <person name="Lindgens D."/>
            <person name="Martinez D.E."/>
            <person name="Peng J."/>
            <person name="Wigge P.A."/>
            <person name="Bertulat B."/>
            <person name="Guder C."/>
            <person name="Nakamura Y."/>
            <person name="Ozbek S."/>
            <person name="Watanabe H."/>
            <person name="Khalturin K."/>
            <person name="Hemmrich G."/>
            <person name="Franke A."/>
            <person name="Augustin R."/>
            <person name="Fraune S."/>
            <person name="Hayakawa E."/>
            <person name="Hayakawa S."/>
            <person name="Hirose M."/>
            <person name="Hwang J."/>
            <person name="Ikeo K."/>
            <person name="Nishimiya-Fujisawa C."/>
            <person name="Ogura A."/>
            <person name="Takahashi T."/>
            <person name="Steinmetz P.R."/>
            <person name="Zhang X."/>
            <person name="Aufschnaiter R."/>
            <person name="Eder M.K."/>
            <person name="Gorny A.K."/>
            <person name="Salvenmoser W."/>
            <person name="Heimberg A.M."/>
            <person name="Wheeler B.M."/>
            <person name="Peterson K.J."/>
            <person name="Boettger A."/>
            <person name="Tischler P."/>
            <person name="Wolf A."/>
            <person name="Gojobori T."/>
            <person name="Remington K.A."/>
            <person name="Strausberg R.L."/>
            <person name="Venter J."/>
            <person name="Technau U."/>
            <person name="Hobmayer B."/>
            <person name="Bosch T.C."/>
            <person name="Holstein T.W."/>
            <person name="Fujisawa T."/>
            <person name="Bode H.R."/>
            <person name="David C.N."/>
            <person name="Rokhsar D.S."/>
            <person name="Steele R.E."/>
        </authorList>
    </citation>
    <scope>NUCLEOTIDE SEQUENCE</scope>
</reference>
<sequence length="253" mass="27543">MVMGRGKAKLGEYIGRMFSAWARGLSRAVPSTCAVCHAWPAQAVCEDCIQAFGQPVHRCPSCALALPDTLRQCRACTHAPPPWDSALAAVDYAYPWDRLIAHFKFQENPAWAGHFAALMRSAPWVEPALEAADFVIPIPLARERLLQRGFNQSALLARHLSPDKTLEQVLLRVINTPAQSALDRKDRQDNVRHAFAMEPLRQGAVSDKRIVLLDDVMTSGASMSAAATTLRHAGAAHITALVFARTGVDAATA</sequence>
<name>C9Y7S6_CURXX</name>